<keyword evidence="1" id="KW-1133">Transmembrane helix</keyword>
<dbReference type="Proteomes" id="UP000790347">
    <property type="component" value="Unassembled WGS sequence"/>
</dbReference>
<evidence type="ECO:0000256" key="1">
    <source>
        <dbReference type="SAM" id="Phobius"/>
    </source>
</evidence>
<keyword evidence="3" id="KW-1185">Reference proteome</keyword>
<organism evidence="2 3">
    <name type="scientific">Dermatophagoides farinae</name>
    <name type="common">American house dust mite</name>
    <dbReference type="NCBI Taxonomy" id="6954"/>
    <lineage>
        <taxon>Eukaryota</taxon>
        <taxon>Metazoa</taxon>
        <taxon>Ecdysozoa</taxon>
        <taxon>Arthropoda</taxon>
        <taxon>Chelicerata</taxon>
        <taxon>Arachnida</taxon>
        <taxon>Acari</taxon>
        <taxon>Acariformes</taxon>
        <taxon>Sarcoptiformes</taxon>
        <taxon>Astigmata</taxon>
        <taxon>Psoroptidia</taxon>
        <taxon>Analgoidea</taxon>
        <taxon>Pyroglyphidae</taxon>
        <taxon>Dermatophagoidinae</taxon>
        <taxon>Dermatophagoides</taxon>
    </lineage>
</organism>
<gene>
    <name evidence="2" type="ORF">DERF_015943</name>
</gene>
<sequence>MNENFAVSNTKRTLCTVIIYLIGSPNGSIPTLILELLVPCQLLFIKIVIFVKSSYSNEI</sequence>
<keyword evidence="1" id="KW-0812">Transmembrane</keyword>
<feature type="transmembrane region" description="Helical" evidence="1">
    <location>
        <begin position="29"/>
        <end position="51"/>
    </location>
</feature>
<keyword evidence="1" id="KW-0472">Membrane</keyword>
<name>A0A922HFS9_DERFA</name>
<dbReference type="EMBL" id="ASGP02000009">
    <property type="protein sequence ID" value="KAH9491212.1"/>
    <property type="molecule type" value="Genomic_DNA"/>
</dbReference>
<proteinExistence type="predicted"/>
<evidence type="ECO:0000313" key="2">
    <source>
        <dbReference type="EMBL" id="KAH9491212.1"/>
    </source>
</evidence>
<reference evidence="2" key="2">
    <citation type="journal article" date="2022" name="Res Sq">
        <title>Comparative Genomics Reveals Insights into the Divergent Evolution of Astigmatic Mites and Household Pest Adaptations.</title>
        <authorList>
            <person name="Xiong Q."/>
            <person name="Wan A.T.-Y."/>
            <person name="Liu X.-Y."/>
            <person name="Fung C.S.-H."/>
            <person name="Xiao X."/>
            <person name="Malainual N."/>
            <person name="Hou J."/>
            <person name="Wang L."/>
            <person name="Wang M."/>
            <person name="Yang K."/>
            <person name="Cui Y."/>
            <person name="Leung E."/>
            <person name="Nong W."/>
            <person name="Shin S.-K."/>
            <person name="Au S."/>
            <person name="Jeong K.Y."/>
            <person name="Chew F.T."/>
            <person name="Hui J."/>
            <person name="Leung T.F."/>
            <person name="Tungtrongchitr A."/>
            <person name="Zhong N."/>
            <person name="Liu Z."/>
            <person name="Tsui S."/>
        </authorList>
    </citation>
    <scope>NUCLEOTIDE SEQUENCE</scope>
    <source>
        <strain evidence="2">Derf</strain>
        <tissue evidence="2">Whole organism</tissue>
    </source>
</reference>
<protein>
    <submittedName>
        <fullName evidence="2">Uncharacterized protein</fullName>
    </submittedName>
</protein>
<reference evidence="2" key="1">
    <citation type="submission" date="2013-05" db="EMBL/GenBank/DDBJ databases">
        <authorList>
            <person name="Yim A.K.Y."/>
            <person name="Chan T.F."/>
            <person name="Ji K.M."/>
            <person name="Liu X.Y."/>
            <person name="Zhou J.W."/>
            <person name="Li R.Q."/>
            <person name="Yang K.Y."/>
            <person name="Li J."/>
            <person name="Li M."/>
            <person name="Law P.T.W."/>
            <person name="Wu Y.L."/>
            <person name="Cai Z.L."/>
            <person name="Qin H."/>
            <person name="Bao Y."/>
            <person name="Leung R.K.K."/>
            <person name="Ng P.K.S."/>
            <person name="Zou J."/>
            <person name="Zhong X.J."/>
            <person name="Ran P.X."/>
            <person name="Zhong N.S."/>
            <person name="Liu Z.G."/>
            <person name="Tsui S.K.W."/>
        </authorList>
    </citation>
    <scope>NUCLEOTIDE SEQUENCE</scope>
    <source>
        <strain evidence="2">Derf</strain>
        <tissue evidence="2">Whole organism</tissue>
    </source>
</reference>
<comment type="caution">
    <text evidence="2">The sequence shown here is derived from an EMBL/GenBank/DDBJ whole genome shotgun (WGS) entry which is preliminary data.</text>
</comment>
<evidence type="ECO:0000313" key="3">
    <source>
        <dbReference type="Proteomes" id="UP000790347"/>
    </source>
</evidence>
<dbReference type="AlphaFoldDB" id="A0A922HFS9"/>
<accession>A0A922HFS9</accession>